<dbReference type="AlphaFoldDB" id="U5CZ88"/>
<sequence length="115" mass="12993">MTGGWFSLCFLTGTSEQFEVMGAPGTSFSIYSAMMKGRKLFVISLDVNFIDDTFYIGYLSDLQGVLVAACLVYVTVNSPLVDQERQHTRNVDGYINLLIENWLQSERWFDLCPVS</sequence>
<keyword evidence="2" id="KW-1185">Reference proteome</keyword>
<dbReference type="Proteomes" id="UP000017836">
    <property type="component" value="Unassembled WGS sequence"/>
</dbReference>
<reference evidence="2" key="1">
    <citation type="journal article" date="2013" name="Science">
        <title>The Amborella genome and the evolution of flowering plants.</title>
        <authorList>
            <consortium name="Amborella Genome Project"/>
        </authorList>
    </citation>
    <scope>NUCLEOTIDE SEQUENCE [LARGE SCALE GENOMIC DNA]</scope>
</reference>
<dbReference type="EMBL" id="KI392503">
    <property type="protein sequence ID" value="ERN15295.1"/>
    <property type="molecule type" value="Genomic_DNA"/>
</dbReference>
<dbReference type="HOGENOM" id="CLU_2112155_0_0_1"/>
<name>U5CZ88_AMBTC</name>
<proteinExistence type="predicted"/>
<protein>
    <submittedName>
        <fullName evidence="1">Uncharacterized protein</fullName>
    </submittedName>
</protein>
<evidence type="ECO:0000313" key="1">
    <source>
        <dbReference type="EMBL" id="ERN15295.1"/>
    </source>
</evidence>
<accession>U5CZ88</accession>
<evidence type="ECO:0000313" key="2">
    <source>
        <dbReference type="Proteomes" id="UP000017836"/>
    </source>
</evidence>
<organism evidence="1 2">
    <name type="scientific">Amborella trichopoda</name>
    <dbReference type="NCBI Taxonomy" id="13333"/>
    <lineage>
        <taxon>Eukaryota</taxon>
        <taxon>Viridiplantae</taxon>
        <taxon>Streptophyta</taxon>
        <taxon>Embryophyta</taxon>
        <taxon>Tracheophyta</taxon>
        <taxon>Spermatophyta</taxon>
        <taxon>Magnoliopsida</taxon>
        <taxon>Amborellales</taxon>
        <taxon>Amborellaceae</taxon>
        <taxon>Amborella</taxon>
    </lineage>
</organism>
<gene>
    <name evidence="1" type="ORF">AMTR_s00036p00045550</name>
</gene>
<dbReference type="Gramene" id="ERN15295">
    <property type="protein sequence ID" value="ERN15295"/>
    <property type="gene ID" value="AMTR_s00036p00045550"/>
</dbReference>